<feature type="transmembrane region" description="Helical" evidence="1">
    <location>
        <begin position="114"/>
        <end position="132"/>
    </location>
</feature>
<reference evidence="2 5" key="2">
    <citation type="submission" date="2018-10" db="EMBL/GenBank/DDBJ databases">
        <title>Genomic Encyclopedia of Type Strains, Phase IV (KMG-IV): sequencing the most valuable type-strain genomes for metagenomic binning, comparative biology and taxonomic classification.</title>
        <authorList>
            <person name="Goeker M."/>
        </authorList>
    </citation>
    <scope>NUCLEOTIDE SEQUENCE [LARGE SCALE GENOMIC DNA]</scope>
    <source>
        <strain evidence="2 5">DSM 5079</strain>
    </source>
</reference>
<dbReference type="EMBL" id="RBIZ01000003">
    <property type="protein sequence ID" value="RKR64050.1"/>
    <property type="molecule type" value="Genomic_DNA"/>
</dbReference>
<dbReference type="NCBIfam" id="TIGR04370">
    <property type="entry name" value="glyco_rpt_poly"/>
    <property type="match status" value="1"/>
</dbReference>
<keyword evidence="1" id="KW-0812">Transmembrane</keyword>
<evidence type="ECO:0000313" key="4">
    <source>
        <dbReference type="Proteomes" id="UP000251313"/>
    </source>
</evidence>
<reference evidence="3 4" key="1">
    <citation type="submission" date="2018-06" db="EMBL/GenBank/DDBJ databases">
        <authorList>
            <consortium name="Pathogen Informatics"/>
            <person name="Doyle S."/>
        </authorList>
    </citation>
    <scope>NUCLEOTIDE SEQUENCE [LARGE SCALE GENOMIC DNA]</scope>
    <source>
        <strain evidence="3 4">NCTC11967</strain>
    </source>
</reference>
<organism evidence="3 4">
    <name type="scientific">Yokenella regensburgei</name>
    <dbReference type="NCBI Taxonomy" id="158877"/>
    <lineage>
        <taxon>Bacteria</taxon>
        <taxon>Pseudomonadati</taxon>
        <taxon>Pseudomonadota</taxon>
        <taxon>Gammaproteobacteria</taxon>
        <taxon>Enterobacterales</taxon>
        <taxon>Enterobacteriaceae</taxon>
        <taxon>Yokenella</taxon>
    </lineage>
</organism>
<evidence type="ECO:0000313" key="5">
    <source>
        <dbReference type="Proteomes" id="UP000267341"/>
    </source>
</evidence>
<dbReference type="AlphaFoldDB" id="A0AB38G2G3"/>
<evidence type="ECO:0000313" key="3">
    <source>
        <dbReference type="EMBL" id="SQA65113.1"/>
    </source>
</evidence>
<evidence type="ECO:0000313" key="2">
    <source>
        <dbReference type="EMBL" id="RKR64050.1"/>
    </source>
</evidence>
<comment type="caution">
    <text evidence="3">The sequence shown here is derived from an EMBL/GenBank/DDBJ whole genome shotgun (WGS) entry which is preliminary data.</text>
</comment>
<keyword evidence="5" id="KW-1185">Reference proteome</keyword>
<dbReference type="Proteomes" id="UP000251313">
    <property type="component" value="Unassembled WGS sequence"/>
</dbReference>
<keyword evidence="1" id="KW-0472">Membrane</keyword>
<feature type="transmembrane region" description="Helical" evidence="1">
    <location>
        <begin position="223"/>
        <end position="244"/>
    </location>
</feature>
<dbReference type="EMBL" id="UAVL01000020">
    <property type="protein sequence ID" value="SQA65113.1"/>
    <property type="molecule type" value="Genomic_DNA"/>
</dbReference>
<keyword evidence="1" id="KW-1133">Transmembrane helix</keyword>
<sequence length="301" mass="34739">MIITFMAVNFIMLAKVGGGGEKWFLSPRDAYIENKFGAGNFYLFWVWSISLFMIYILYTRKPTSLRELLKISPYVLFCLAISYFTGSKQNILIIVLIIIFYYSHFIKQIKLSKFALIGVSLLSLFLAIQLIQGTTNNIFGALAYFDYFQKTIDFVGNYDKVGPKLGESFLSSFWGYIPRFIDPDKPVIYGQLMIQEALYPGAADQGYYPAFSSWSFLYLDFEWVGVMLSGLFVGFMSWSAYEFFRRNPNSVFAFSMAAQATITMYMVPLHGELYLVAWFIMQRIMLAPTFRRKNNFSENLA</sequence>
<protein>
    <submittedName>
        <fullName evidence="2">Oligosaccharide repeat unit polymerase</fullName>
    </submittedName>
</protein>
<evidence type="ECO:0000256" key="1">
    <source>
        <dbReference type="SAM" id="Phobius"/>
    </source>
</evidence>
<proteinExistence type="predicted"/>
<accession>A0AB38G2G3</accession>
<name>A0AB38G2G3_9ENTR</name>
<gene>
    <name evidence="2" type="ORF">C7387_0728</name>
    <name evidence="3" type="ORF">NCTC11967_04136</name>
</gene>
<dbReference type="Proteomes" id="UP000267341">
    <property type="component" value="Unassembled WGS sequence"/>
</dbReference>
<feature type="transmembrane region" description="Helical" evidence="1">
    <location>
        <begin position="42"/>
        <end position="59"/>
    </location>
</feature>